<dbReference type="AlphaFoldDB" id="A0A1A6AFP8"/>
<dbReference type="GeneID" id="28964419"/>
<gene>
    <name evidence="1" type="ORF">I303_00720</name>
    <name evidence="2" type="ORF">I303_100717</name>
</gene>
<dbReference type="Proteomes" id="UP000078595">
    <property type="component" value="Chromosome 1"/>
</dbReference>
<reference evidence="2" key="2">
    <citation type="submission" date="2013-07" db="EMBL/GenBank/DDBJ databases">
        <authorList>
            <consortium name="The Broad Institute Genome Sequencing Platform"/>
            <person name="Cuomo C."/>
            <person name="Litvintseva A."/>
            <person name="Chen Y."/>
            <person name="Heitman J."/>
            <person name="Sun S."/>
            <person name="Springer D."/>
            <person name="Dromer F."/>
            <person name="Young S.K."/>
            <person name="Zeng Q."/>
            <person name="Gargeya S."/>
            <person name="Fitzgerald M."/>
            <person name="Abouelleil A."/>
            <person name="Alvarado L."/>
            <person name="Berlin A.M."/>
            <person name="Chapman S.B."/>
            <person name="Dewar J."/>
            <person name="Goldberg J."/>
            <person name="Griggs A."/>
            <person name="Gujja S."/>
            <person name="Hansen M."/>
            <person name="Howarth C."/>
            <person name="Imamovic A."/>
            <person name="Larimer J."/>
            <person name="McCowan C."/>
            <person name="Murphy C."/>
            <person name="Pearson M."/>
            <person name="Priest M."/>
            <person name="Roberts A."/>
            <person name="Saif S."/>
            <person name="Shea T."/>
            <person name="Sykes S."/>
            <person name="Wortman J."/>
            <person name="Nusbaum C."/>
            <person name="Birren B."/>
        </authorList>
    </citation>
    <scope>NUCLEOTIDE SEQUENCE</scope>
    <source>
        <strain evidence="2">CBS 10117</strain>
    </source>
</reference>
<evidence type="ECO:0000313" key="1">
    <source>
        <dbReference type="EMBL" id="OBR88902.1"/>
    </source>
</evidence>
<accession>A0A1A6AFP8</accession>
<proteinExistence type="predicted"/>
<dbReference type="EMBL" id="KI894027">
    <property type="protein sequence ID" value="OBR88902.1"/>
    <property type="molecule type" value="Genomic_DNA"/>
</dbReference>
<reference evidence="2" key="3">
    <citation type="submission" date="2024-02" db="EMBL/GenBank/DDBJ databases">
        <title>Comparative genomics of Cryptococcus and Kwoniella reveals pathogenesis evolution and contrasting modes of karyotype evolution via chromosome fusion or intercentromeric recombination.</title>
        <authorList>
            <person name="Coelho M.A."/>
            <person name="David-Palma M."/>
            <person name="Shea T."/>
            <person name="Bowers K."/>
            <person name="McGinley-Smith S."/>
            <person name="Mohammad A.W."/>
            <person name="Gnirke A."/>
            <person name="Yurkov A.M."/>
            <person name="Nowrousian M."/>
            <person name="Sun S."/>
            <person name="Cuomo C.A."/>
            <person name="Heitman J."/>
        </authorList>
    </citation>
    <scope>NUCLEOTIDE SEQUENCE</scope>
    <source>
        <strain evidence="2">CBS 10117</strain>
    </source>
</reference>
<name>A0A1A6AFP8_9TREE</name>
<protein>
    <submittedName>
        <fullName evidence="1">Uncharacterized protein</fullName>
    </submittedName>
</protein>
<evidence type="ECO:0000313" key="3">
    <source>
        <dbReference type="Proteomes" id="UP000078595"/>
    </source>
</evidence>
<sequence length="164" mass="18425">MSASSEQGFAPSRGYFTIGEIPELDLWSAVTRPVCLVEEDDRGVDVGLEIYFQLAKNIELSPIVGGQQREQEHVPVYAVKEPTFDLLSRNTYRNSLFLRQDSLSQATQIFNEVIEFVAAFREASSTVQDVQSKIAVVSTFFKPSDNVADSIYEWYRSVYATGHA</sequence>
<dbReference type="EMBL" id="CP144530">
    <property type="protein sequence ID" value="WWC58181.1"/>
    <property type="molecule type" value="Genomic_DNA"/>
</dbReference>
<evidence type="ECO:0000313" key="2">
    <source>
        <dbReference type="EMBL" id="WWC58181.1"/>
    </source>
</evidence>
<reference evidence="1" key="1">
    <citation type="submission" date="2013-07" db="EMBL/GenBank/DDBJ databases">
        <title>The Genome Sequence of Cryptococcus dejecticola CBS10117.</title>
        <authorList>
            <consortium name="The Broad Institute Genome Sequencing Platform"/>
            <person name="Cuomo C."/>
            <person name="Litvintseva A."/>
            <person name="Chen Y."/>
            <person name="Heitman J."/>
            <person name="Sun S."/>
            <person name="Springer D."/>
            <person name="Dromer F."/>
            <person name="Young S.K."/>
            <person name="Zeng Q."/>
            <person name="Gargeya S."/>
            <person name="Fitzgerald M."/>
            <person name="Abouelleil A."/>
            <person name="Alvarado L."/>
            <person name="Berlin A.M."/>
            <person name="Chapman S.B."/>
            <person name="Dewar J."/>
            <person name="Goldberg J."/>
            <person name="Griggs A."/>
            <person name="Gujja S."/>
            <person name="Hansen M."/>
            <person name="Howarth C."/>
            <person name="Imamovic A."/>
            <person name="Larimer J."/>
            <person name="McCowan C."/>
            <person name="Murphy C."/>
            <person name="Pearson M."/>
            <person name="Priest M."/>
            <person name="Roberts A."/>
            <person name="Saif S."/>
            <person name="Shea T."/>
            <person name="Sykes S."/>
            <person name="Wortman J."/>
            <person name="Nusbaum C."/>
            <person name="Birren B."/>
        </authorList>
    </citation>
    <scope>NUCLEOTIDE SEQUENCE [LARGE SCALE GENOMIC DNA]</scope>
    <source>
        <strain evidence="1">CBS 10117</strain>
    </source>
</reference>
<organism evidence="1">
    <name type="scientific">Kwoniella dejecticola CBS 10117</name>
    <dbReference type="NCBI Taxonomy" id="1296121"/>
    <lineage>
        <taxon>Eukaryota</taxon>
        <taxon>Fungi</taxon>
        <taxon>Dikarya</taxon>
        <taxon>Basidiomycota</taxon>
        <taxon>Agaricomycotina</taxon>
        <taxon>Tremellomycetes</taxon>
        <taxon>Tremellales</taxon>
        <taxon>Cryptococcaceae</taxon>
        <taxon>Kwoniella</taxon>
    </lineage>
</organism>
<dbReference type="VEuPathDB" id="FungiDB:I303_00720"/>
<keyword evidence="3" id="KW-1185">Reference proteome</keyword>
<dbReference type="RefSeq" id="XP_018266744.1">
    <property type="nucleotide sequence ID" value="XM_018404090.1"/>
</dbReference>
<dbReference type="KEGG" id="kdj:28964419"/>